<comment type="caution">
    <text evidence="2">The sequence shown here is derived from an EMBL/GenBank/DDBJ whole genome shotgun (WGS) entry which is preliminary data.</text>
</comment>
<reference evidence="2" key="1">
    <citation type="journal article" date="2021" name="Mol. Ecol. Resour.">
        <title>Apolygus lucorum genome provides insights into omnivorousness and mesophyll feeding.</title>
        <authorList>
            <person name="Liu Y."/>
            <person name="Liu H."/>
            <person name="Wang H."/>
            <person name="Huang T."/>
            <person name="Liu B."/>
            <person name="Yang B."/>
            <person name="Yin L."/>
            <person name="Li B."/>
            <person name="Zhang Y."/>
            <person name="Zhang S."/>
            <person name="Jiang F."/>
            <person name="Zhang X."/>
            <person name="Ren Y."/>
            <person name="Wang B."/>
            <person name="Wang S."/>
            <person name="Lu Y."/>
            <person name="Wu K."/>
            <person name="Fan W."/>
            <person name="Wang G."/>
        </authorList>
    </citation>
    <scope>NUCLEOTIDE SEQUENCE</scope>
    <source>
        <strain evidence="2">12Hb</strain>
    </source>
</reference>
<protein>
    <submittedName>
        <fullName evidence="2">Uncharacterized protein</fullName>
    </submittedName>
</protein>
<proteinExistence type="predicted"/>
<accession>A0A6A4KJE1</accession>
<evidence type="ECO:0000313" key="3">
    <source>
        <dbReference type="Proteomes" id="UP000466442"/>
    </source>
</evidence>
<evidence type="ECO:0000313" key="2">
    <source>
        <dbReference type="EMBL" id="KAF6216384.1"/>
    </source>
</evidence>
<feature type="compositionally biased region" description="Polar residues" evidence="1">
    <location>
        <begin position="62"/>
        <end position="73"/>
    </location>
</feature>
<sequence length="125" mass="14075">MPQSSLQHLLKLLQVVSDQERQSKSLSKEHTTSAPSLQSLGDGIRFLEKFKKRPAGPIARSTPHTSPKNNRPMAQNEDSKLPYRKLSFSMPDLFRISPIKENRDKGNATESSHSSVSKKLRFACE</sequence>
<feature type="region of interest" description="Disordered" evidence="1">
    <location>
        <begin position="97"/>
        <end position="125"/>
    </location>
</feature>
<dbReference type="EMBL" id="WIXP02000001">
    <property type="protein sequence ID" value="KAF6216384.1"/>
    <property type="molecule type" value="Genomic_DNA"/>
</dbReference>
<feature type="compositionally biased region" description="Basic and acidic residues" evidence="1">
    <location>
        <begin position="98"/>
        <end position="107"/>
    </location>
</feature>
<gene>
    <name evidence="2" type="ORF">GE061_000726</name>
</gene>
<organism evidence="2 3">
    <name type="scientific">Apolygus lucorum</name>
    <name type="common">Small green plant bug</name>
    <name type="synonym">Lygocoris lucorum</name>
    <dbReference type="NCBI Taxonomy" id="248454"/>
    <lineage>
        <taxon>Eukaryota</taxon>
        <taxon>Metazoa</taxon>
        <taxon>Ecdysozoa</taxon>
        <taxon>Arthropoda</taxon>
        <taxon>Hexapoda</taxon>
        <taxon>Insecta</taxon>
        <taxon>Pterygota</taxon>
        <taxon>Neoptera</taxon>
        <taxon>Paraneoptera</taxon>
        <taxon>Hemiptera</taxon>
        <taxon>Heteroptera</taxon>
        <taxon>Panheteroptera</taxon>
        <taxon>Cimicomorpha</taxon>
        <taxon>Miridae</taxon>
        <taxon>Mirini</taxon>
        <taxon>Apolygus</taxon>
    </lineage>
</organism>
<keyword evidence="3" id="KW-1185">Reference proteome</keyword>
<dbReference type="AlphaFoldDB" id="A0A6A4KJE1"/>
<feature type="compositionally biased region" description="Basic and acidic residues" evidence="1">
    <location>
        <begin position="18"/>
        <end position="31"/>
    </location>
</feature>
<evidence type="ECO:0000256" key="1">
    <source>
        <dbReference type="SAM" id="MobiDB-lite"/>
    </source>
</evidence>
<name>A0A6A4KJE1_APOLU</name>
<feature type="compositionally biased region" description="Basic residues" evidence="1">
    <location>
        <begin position="116"/>
        <end position="125"/>
    </location>
</feature>
<feature type="region of interest" description="Disordered" evidence="1">
    <location>
        <begin position="18"/>
        <end position="84"/>
    </location>
</feature>
<dbReference type="Proteomes" id="UP000466442">
    <property type="component" value="Linkage Group LG1"/>
</dbReference>